<dbReference type="OrthoDB" id="4772757at2759"/>
<evidence type="ECO:0000313" key="1">
    <source>
        <dbReference type="EMBL" id="RDW81585.1"/>
    </source>
</evidence>
<dbReference type="RefSeq" id="XP_026604638.1">
    <property type="nucleotide sequence ID" value="XM_026747158.1"/>
</dbReference>
<gene>
    <name evidence="1" type="ORF">DSM5745_05142</name>
</gene>
<name>A0A3D8S5J6_9EURO</name>
<sequence>MSLERLPVELIWMIADETDSKADVLALAMTSKRLSSILIRRLIKLNIKSHHSSGLAWAVMHNNLALAKTYLDSGAKQQINDEVVVWKCQRRRCREYTLREHCPKCFNRKRRTRKATCKKPLQWAVKRGCRTLPALVPQASTLTRLGLAAPRAKAS</sequence>
<dbReference type="EMBL" id="PVWQ01000005">
    <property type="protein sequence ID" value="RDW81585.1"/>
    <property type="molecule type" value="Genomic_DNA"/>
</dbReference>
<accession>A0A3D8S5J6</accession>
<protein>
    <recommendedName>
        <fullName evidence="3">F-box domain-containing protein</fullName>
    </recommendedName>
</protein>
<dbReference type="GeneID" id="38115512"/>
<evidence type="ECO:0008006" key="3">
    <source>
        <dbReference type="Google" id="ProtNLM"/>
    </source>
</evidence>
<proteinExistence type="predicted"/>
<dbReference type="AlphaFoldDB" id="A0A3D8S5J6"/>
<comment type="caution">
    <text evidence="1">The sequence shown here is derived from an EMBL/GenBank/DDBJ whole genome shotgun (WGS) entry which is preliminary data.</text>
</comment>
<dbReference type="Proteomes" id="UP000256690">
    <property type="component" value="Unassembled WGS sequence"/>
</dbReference>
<reference evidence="1 2" key="1">
    <citation type="journal article" date="2018" name="IMA Fungus">
        <title>IMA Genome-F 9: Draft genome sequence of Annulohypoxylon stygium, Aspergillus mulundensis, Berkeleyomyces basicola (syn. Thielaviopsis basicola), Ceratocystis smalleyi, two Cercospora beticola strains, Coleophoma cylindrospora, Fusarium fracticaudum, Phialophora cf. hyalina, and Morchella septimelata.</title>
        <authorList>
            <person name="Wingfield B.D."/>
            <person name="Bills G.F."/>
            <person name="Dong Y."/>
            <person name="Huang W."/>
            <person name="Nel W.J."/>
            <person name="Swalarsk-Parry B.S."/>
            <person name="Vaghefi N."/>
            <person name="Wilken P.M."/>
            <person name="An Z."/>
            <person name="de Beer Z.W."/>
            <person name="De Vos L."/>
            <person name="Chen L."/>
            <person name="Duong T.A."/>
            <person name="Gao Y."/>
            <person name="Hammerbacher A."/>
            <person name="Kikkert J.R."/>
            <person name="Li Y."/>
            <person name="Li H."/>
            <person name="Li K."/>
            <person name="Li Q."/>
            <person name="Liu X."/>
            <person name="Ma X."/>
            <person name="Naidoo K."/>
            <person name="Pethybridge S.J."/>
            <person name="Sun J."/>
            <person name="Steenkamp E.T."/>
            <person name="van der Nest M.A."/>
            <person name="van Wyk S."/>
            <person name="Wingfield M.J."/>
            <person name="Xiong C."/>
            <person name="Yue Q."/>
            <person name="Zhang X."/>
        </authorList>
    </citation>
    <scope>NUCLEOTIDE SEQUENCE [LARGE SCALE GENOMIC DNA]</scope>
    <source>
        <strain evidence="1 2">DSM 5745</strain>
    </source>
</reference>
<organism evidence="1 2">
    <name type="scientific">Aspergillus mulundensis</name>
    <dbReference type="NCBI Taxonomy" id="1810919"/>
    <lineage>
        <taxon>Eukaryota</taxon>
        <taxon>Fungi</taxon>
        <taxon>Dikarya</taxon>
        <taxon>Ascomycota</taxon>
        <taxon>Pezizomycotina</taxon>
        <taxon>Eurotiomycetes</taxon>
        <taxon>Eurotiomycetidae</taxon>
        <taxon>Eurotiales</taxon>
        <taxon>Aspergillaceae</taxon>
        <taxon>Aspergillus</taxon>
        <taxon>Aspergillus subgen. Nidulantes</taxon>
    </lineage>
</organism>
<keyword evidence="2" id="KW-1185">Reference proteome</keyword>
<evidence type="ECO:0000313" key="2">
    <source>
        <dbReference type="Proteomes" id="UP000256690"/>
    </source>
</evidence>